<keyword evidence="3" id="KW-0969">Cilium</keyword>
<proteinExistence type="predicted"/>
<dbReference type="RefSeq" id="WP_119545134.1">
    <property type="nucleotide sequence ID" value="NZ_QXIR01000001.1"/>
</dbReference>
<comment type="caution">
    <text evidence="3">The sequence shown here is derived from an EMBL/GenBank/DDBJ whole genome shotgun (WGS) entry which is preliminary data.</text>
</comment>
<keyword evidence="1" id="KW-1005">Bacterial flagellum biogenesis</keyword>
<keyword evidence="4" id="KW-1185">Reference proteome</keyword>
<evidence type="ECO:0000313" key="4">
    <source>
        <dbReference type="Proteomes" id="UP000265801"/>
    </source>
</evidence>
<dbReference type="OrthoDB" id="2381500at2"/>
<accession>A0A3A1RDN4</accession>
<name>A0A3A1RDN4_9BACI</name>
<dbReference type="Proteomes" id="UP000265801">
    <property type="component" value="Unassembled WGS sequence"/>
</dbReference>
<reference evidence="3 4" key="1">
    <citation type="submission" date="2018-09" db="EMBL/GenBank/DDBJ databases">
        <title>Bacillus saliacetes sp. nov., isolated from Thai shrimp paste (Ka-pi).</title>
        <authorList>
            <person name="Daroonpunt R."/>
            <person name="Tanasupawat S."/>
            <person name="Yiamsombut S."/>
        </authorList>
    </citation>
    <scope>NUCLEOTIDE SEQUENCE [LARGE SCALE GENOMIC DNA]</scope>
    <source>
        <strain evidence="3 4">SKP7-4</strain>
    </source>
</reference>
<dbReference type="Gene3D" id="1.20.58.300">
    <property type="entry name" value="FlgN-like"/>
    <property type="match status" value="1"/>
</dbReference>
<dbReference type="Pfam" id="PF05130">
    <property type="entry name" value="FlgN"/>
    <property type="match status" value="1"/>
</dbReference>
<dbReference type="EMBL" id="QXIR01000001">
    <property type="protein sequence ID" value="RIW39065.1"/>
    <property type="molecule type" value="Genomic_DNA"/>
</dbReference>
<protein>
    <submittedName>
        <fullName evidence="3">Flagellar protein FlgN</fullName>
    </submittedName>
</protein>
<keyword evidence="3" id="KW-0282">Flagellum</keyword>
<sequence>MQAQSLITTLEKLHKLHRSLYDLSLEKTDSIKKGNTEALNDFIKKEQNHISAINTLENQRQKLAADFLLQRGASAGTPNLSEVIRHADDGDKPELERLKAELLALTVKLREQNELNQKLVYQSLQFVNMNLSMLQPQPEQTNYSRPTENKGQPSQKSMFDSKA</sequence>
<dbReference type="SUPFAM" id="SSF140566">
    <property type="entry name" value="FlgN-like"/>
    <property type="match status" value="1"/>
</dbReference>
<evidence type="ECO:0000313" key="3">
    <source>
        <dbReference type="EMBL" id="RIW39065.1"/>
    </source>
</evidence>
<evidence type="ECO:0000256" key="1">
    <source>
        <dbReference type="ARBA" id="ARBA00022795"/>
    </source>
</evidence>
<dbReference type="InterPro" id="IPR036679">
    <property type="entry name" value="FlgN-like_sf"/>
</dbReference>
<gene>
    <name evidence="3" type="ORF">D3H55_01550</name>
</gene>
<feature type="region of interest" description="Disordered" evidence="2">
    <location>
        <begin position="135"/>
        <end position="163"/>
    </location>
</feature>
<keyword evidence="3" id="KW-0966">Cell projection</keyword>
<organism evidence="3 4">
    <name type="scientific">Bacillus salacetis</name>
    <dbReference type="NCBI Taxonomy" id="2315464"/>
    <lineage>
        <taxon>Bacteria</taxon>
        <taxon>Bacillati</taxon>
        <taxon>Bacillota</taxon>
        <taxon>Bacilli</taxon>
        <taxon>Bacillales</taxon>
        <taxon>Bacillaceae</taxon>
        <taxon>Bacillus</taxon>
    </lineage>
</organism>
<dbReference type="AlphaFoldDB" id="A0A3A1RDN4"/>
<evidence type="ECO:0000256" key="2">
    <source>
        <dbReference type="SAM" id="MobiDB-lite"/>
    </source>
</evidence>
<dbReference type="GO" id="GO:0044780">
    <property type="term" value="P:bacterial-type flagellum assembly"/>
    <property type="evidence" value="ECO:0007669"/>
    <property type="project" value="InterPro"/>
</dbReference>
<dbReference type="InterPro" id="IPR007809">
    <property type="entry name" value="FlgN-like"/>
</dbReference>